<name>A0A023G428_AMBTT</name>
<keyword evidence="1" id="KW-0732">Signal</keyword>
<dbReference type="EMBL" id="GBBM01006829">
    <property type="protein sequence ID" value="JAC28589.1"/>
    <property type="molecule type" value="mRNA"/>
</dbReference>
<organism evidence="2">
    <name type="scientific">Amblyomma triste</name>
    <name type="common">Neotropical tick</name>
    <dbReference type="NCBI Taxonomy" id="251400"/>
    <lineage>
        <taxon>Eukaryota</taxon>
        <taxon>Metazoa</taxon>
        <taxon>Ecdysozoa</taxon>
        <taxon>Arthropoda</taxon>
        <taxon>Chelicerata</taxon>
        <taxon>Arachnida</taxon>
        <taxon>Acari</taxon>
        <taxon>Parasitiformes</taxon>
        <taxon>Ixodida</taxon>
        <taxon>Ixodoidea</taxon>
        <taxon>Ixodidae</taxon>
        <taxon>Amblyomminae</taxon>
        <taxon>Amblyomma</taxon>
    </lineage>
</organism>
<feature type="chain" id="PRO_5001520571" evidence="1">
    <location>
        <begin position="18"/>
        <end position="214"/>
    </location>
</feature>
<dbReference type="AlphaFoldDB" id="A0A023G428"/>
<evidence type="ECO:0000256" key="1">
    <source>
        <dbReference type="SAM" id="SignalP"/>
    </source>
</evidence>
<dbReference type="GO" id="GO:0043176">
    <property type="term" value="F:amine binding"/>
    <property type="evidence" value="ECO:0007669"/>
    <property type="project" value="InterPro"/>
</dbReference>
<dbReference type="InterPro" id="IPR012674">
    <property type="entry name" value="Calycin"/>
</dbReference>
<protein>
    <submittedName>
        <fullName evidence="2">Putative secreted protein</fullName>
    </submittedName>
</protein>
<proteinExistence type="evidence at transcript level"/>
<dbReference type="Gene3D" id="2.40.128.20">
    <property type="match status" value="1"/>
</dbReference>
<dbReference type="GO" id="GO:0030682">
    <property type="term" value="P:symbiont-mediated perturbation of host defenses"/>
    <property type="evidence" value="ECO:0007669"/>
    <property type="project" value="InterPro"/>
</dbReference>
<feature type="signal peptide" evidence="1">
    <location>
        <begin position="1"/>
        <end position="17"/>
    </location>
</feature>
<reference evidence="2" key="1">
    <citation type="submission" date="2014-03" db="EMBL/GenBank/DDBJ databases">
        <title>The sialotranscriptome of Amblyomma triste, Amblyomma parvum and Amblyomma cajennense ticks, uncovered by 454-based RNA-seq.</title>
        <authorList>
            <person name="Garcia G.R."/>
            <person name="Gardinassi L.G."/>
            <person name="Ribeiro J.M."/>
            <person name="Anatriello E."/>
            <person name="Ferreira B.R."/>
            <person name="Moreira H.N."/>
            <person name="Mafra C."/>
            <person name="Olegario M.M."/>
            <person name="Szabo P.J."/>
            <person name="Miranda-Santos I.K."/>
            <person name="Maruyama S.R."/>
        </authorList>
    </citation>
    <scope>NUCLEOTIDE SEQUENCE</scope>
    <source>
        <strain evidence="2">Mato Grasso do Sul</strain>
        <tissue evidence="2">Salivary glands</tissue>
    </source>
</reference>
<accession>A0A023G428</accession>
<sequence>MNFDLALFVSFIAAATAMHFPPDIDTFPLPSPPLPILDPHVKDLDISRVVNIKERLVVIMRKHTIKTSYRCLSALNKGEIITGSYKYNLRARNGIHIEDNYVNFDIELKLEPLGGMAHGYKATYIQKDKKITLTLKSADMHDKCFVLFADHGDNQGGCELLLRKSALNNEIPKDCLSYYETKCGGVSIQLHEEGCKYDNVPELVPLEEGPVVML</sequence>
<dbReference type="Pfam" id="PF02098">
    <property type="entry name" value="His_binding"/>
    <property type="match status" value="1"/>
</dbReference>
<dbReference type="InterPro" id="IPR002970">
    <property type="entry name" value="Tick_his-bd"/>
</dbReference>
<evidence type="ECO:0000313" key="2">
    <source>
        <dbReference type="EMBL" id="JAC28589.1"/>
    </source>
</evidence>